<dbReference type="Proteomes" id="UP000568380">
    <property type="component" value="Unassembled WGS sequence"/>
</dbReference>
<dbReference type="PANTHER" id="PTHR43132">
    <property type="entry name" value="ARSENICAL RESISTANCE OPERON REPRESSOR ARSR-RELATED"/>
    <property type="match status" value="1"/>
</dbReference>
<evidence type="ECO:0000313" key="5">
    <source>
        <dbReference type="EMBL" id="MBB5084722.1"/>
    </source>
</evidence>
<feature type="domain" description="HTH arsR-type" evidence="4">
    <location>
        <begin position="263"/>
        <end position="335"/>
    </location>
</feature>
<dbReference type="SMART" id="SM00418">
    <property type="entry name" value="HTH_ARSR"/>
    <property type="match status" value="1"/>
</dbReference>
<dbReference type="InterPro" id="IPR001845">
    <property type="entry name" value="HTH_ArsR_DNA-bd_dom"/>
</dbReference>
<dbReference type="CDD" id="cd00090">
    <property type="entry name" value="HTH_ARSR"/>
    <property type="match status" value="1"/>
</dbReference>
<keyword evidence="2 5" id="KW-0238">DNA-binding</keyword>
<dbReference type="InterPro" id="IPR011991">
    <property type="entry name" value="ArsR-like_HTH"/>
</dbReference>
<reference evidence="5 6" key="1">
    <citation type="submission" date="2020-08" db="EMBL/GenBank/DDBJ databases">
        <title>Genomic Encyclopedia of Type Strains, Phase IV (KMG-IV): sequencing the most valuable type-strain genomes for metagenomic binning, comparative biology and taxonomic classification.</title>
        <authorList>
            <person name="Goeker M."/>
        </authorList>
    </citation>
    <scope>NUCLEOTIDE SEQUENCE [LARGE SCALE GENOMIC DNA]</scope>
    <source>
        <strain evidence="5 6">DSM 45385</strain>
    </source>
</reference>
<dbReference type="GO" id="GO:0003700">
    <property type="term" value="F:DNA-binding transcription factor activity"/>
    <property type="evidence" value="ECO:0007669"/>
    <property type="project" value="InterPro"/>
</dbReference>
<dbReference type="SUPFAM" id="SSF46785">
    <property type="entry name" value="Winged helix' DNA-binding domain"/>
    <property type="match status" value="1"/>
</dbReference>
<dbReference type="EMBL" id="JACHIN010000025">
    <property type="protein sequence ID" value="MBB5084722.1"/>
    <property type="molecule type" value="Genomic_DNA"/>
</dbReference>
<comment type="caution">
    <text evidence="5">The sequence shown here is derived from an EMBL/GenBank/DDBJ whole genome shotgun (WGS) entry which is preliminary data.</text>
</comment>
<evidence type="ECO:0000256" key="2">
    <source>
        <dbReference type="ARBA" id="ARBA00023125"/>
    </source>
</evidence>
<protein>
    <submittedName>
        <fullName evidence="5">DNA-binding transcriptional ArsR family regulator</fullName>
    </submittedName>
</protein>
<evidence type="ECO:0000256" key="1">
    <source>
        <dbReference type="ARBA" id="ARBA00023015"/>
    </source>
</evidence>
<dbReference type="Gene3D" id="1.10.10.10">
    <property type="entry name" value="Winged helix-like DNA-binding domain superfamily/Winged helix DNA-binding domain"/>
    <property type="match status" value="1"/>
</dbReference>
<dbReference type="RefSeq" id="WP_184975186.1">
    <property type="nucleotide sequence ID" value="NZ_JACHIN010000025.1"/>
</dbReference>
<evidence type="ECO:0000256" key="3">
    <source>
        <dbReference type="ARBA" id="ARBA00023163"/>
    </source>
</evidence>
<evidence type="ECO:0000313" key="6">
    <source>
        <dbReference type="Proteomes" id="UP000568380"/>
    </source>
</evidence>
<accession>A0A7W8AEB7</accession>
<keyword evidence="3" id="KW-0804">Transcription</keyword>
<sequence>MRIRRYTLSVEDLAKTRLIGTLGPLAETAFALQTLQHTASPALFEAWRRTARRRIPPQAAAITRFIAPANSVILDVPSLVGVHAEMDDALDRLRGVPQWMLYAEVDYVVGSRRVPDPVGQLAFGDGPARTALARTLKMGFSATVEPYWDRVKGHLEARTLVASRVLAARGIAGLLSSHPSLTWNPPVLELRRRTISHDPWNATLTDFHLEGRGLDIALSLFSTWPSMLHPEDTQRPFILVLPARPTLQAGADIWSKGEHADHRRLASLLGRTRAAVLESIAEGRTTGEIARHLNISSAGASQHATVLREAGLITTQRHRNTVIHTLTTLGAMLLNGG</sequence>
<organism evidence="5 6">
    <name type="scientific">Nonomuraea endophytica</name>
    <dbReference type="NCBI Taxonomy" id="714136"/>
    <lineage>
        <taxon>Bacteria</taxon>
        <taxon>Bacillati</taxon>
        <taxon>Actinomycetota</taxon>
        <taxon>Actinomycetes</taxon>
        <taxon>Streptosporangiales</taxon>
        <taxon>Streptosporangiaceae</taxon>
        <taxon>Nonomuraea</taxon>
    </lineage>
</organism>
<gene>
    <name evidence="5" type="ORF">HNR40_010233</name>
</gene>
<name>A0A7W8AEB7_9ACTN</name>
<dbReference type="InterPro" id="IPR036388">
    <property type="entry name" value="WH-like_DNA-bd_sf"/>
</dbReference>
<proteinExistence type="predicted"/>
<dbReference type="GO" id="GO:0003677">
    <property type="term" value="F:DNA binding"/>
    <property type="evidence" value="ECO:0007669"/>
    <property type="project" value="UniProtKB-KW"/>
</dbReference>
<keyword evidence="6" id="KW-1185">Reference proteome</keyword>
<dbReference type="InterPro" id="IPR051011">
    <property type="entry name" value="Metal_resp_trans_reg"/>
</dbReference>
<dbReference type="PANTHER" id="PTHR43132:SF8">
    <property type="entry name" value="HTH-TYPE TRANSCRIPTIONAL REGULATOR KMTR"/>
    <property type="match status" value="1"/>
</dbReference>
<dbReference type="Pfam" id="PF12840">
    <property type="entry name" value="HTH_20"/>
    <property type="match status" value="1"/>
</dbReference>
<dbReference type="InterPro" id="IPR036390">
    <property type="entry name" value="WH_DNA-bd_sf"/>
</dbReference>
<keyword evidence="1" id="KW-0805">Transcription regulation</keyword>
<evidence type="ECO:0000259" key="4">
    <source>
        <dbReference type="SMART" id="SM00418"/>
    </source>
</evidence>
<dbReference type="AlphaFoldDB" id="A0A7W8AEB7"/>